<dbReference type="OrthoDB" id="445556at2759"/>
<evidence type="ECO:0008006" key="4">
    <source>
        <dbReference type="Google" id="ProtNLM"/>
    </source>
</evidence>
<keyword evidence="1" id="KW-1133">Transmembrane helix</keyword>
<proteinExistence type="predicted"/>
<dbReference type="AlphaFoldDB" id="A0A250X993"/>
<protein>
    <recommendedName>
        <fullName evidence="4">J domain-containing protein</fullName>
    </recommendedName>
</protein>
<evidence type="ECO:0000256" key="1">
    <source>
        <dbReference type="SAM" id="Phobius"/>
    </source>
</evidence>
<accession>A0A250X993</accession>
<feature type="transmembrane region" description="Helical" evidence="1">
    <location>
        <begin position="82"/>
        <end position="103"/>
    </location>
</feature>
<comment type="caution">
    <text evidence="2">The sequence shown here is derived from an EMBL/GenBank/DDBJ whole genome shotgun (WGS) entry which is preliminary data.</text>
</comment>
<dbReference type="EMBL" id="BEGY01000044">
    <property type="protein sequence ID" value="GAX79655.1"/>
    <property type="molecule type" value="Genomic_DNA"/>
</dbReference>
<evidence type="ECO:0000313" key="3">
    <source>
        <dbReference type="Proteomes" id="UP000232323"/>
    </source>
</evidence>
<reference evidence="2 3" key="1">
    <citation type="submission" date="2017-08" db="EMBL/GenBank/DDBJ databases">
        <title>Acidophilic green algal genome provides insights into adaptation to an acidic environment.</title>
        <authorList>
            <person name="Hirooka S."/>
            <person name="Hirose Y."/>
            <person name="Kanesaki Y."/>
            <person name="Higuchi S."/>
            <person name="Fujiwara T."/>
            <person name="Onuma R."/>
            <person name="Era A."/>
            <person name="Ohbayashi R."/>
            <person name="Uzuka A."/>
            <person name="Nozaki H."/>
            <person name="Yoshikawa H."/>
            <person name="Miyagishima S.Y."/>
        </authorList>
    </citation>
    <scope>NUCLEOTIDE SEQUENCE [LARGE SCALE GENOMIC DNA]</scope>
    <source>
        <strain evidence="2 3">NIES-2499</strain>
    </source>
</reference>
<organism evidence="2 3">
    <name type="scientific">Chlamydomonas eustigma</name>
    <dbReference type="NCBI Taxonomy" id="1157962"/>
    <lineage>
        <taxon>Eukaryota</taxon>
        <taxon>Viridiplantae</taxon>
        <taxon>Chlorophyta</taxon>
        <taxon>core chlorophytes</taxon>
        <taxon>Chlorophyceae</taxon>
        <taxon>CS clade</taxon>
        <taxon>Chlamydomonadales</taxon>
        <taxon>Chlamydomonadaceae</taxon>
        <taxon>Chlamydomonas</taxon>
    </lineage>
</organism>
<keyword evidence="3" id="KW-1185">Reference proteome</keyword>
<name>A0A250X993_9CHLO</name>
<gene>
    <name evidence="2" type="ORF">CEUSTIGMA_g7096.t1</name>
</gene>
<dbReference type="STRING" id="1157962.A0A250X993"/>
<keyword evidence="1" id="KW-0472">Membrane</keyword>
<sequence length="174" mass="19581">MKPVAEAKFKDIKDAYDSILKGQAGYAPPPPGSNPSYQYARAYYRAQGVDRGGPIQVGGPYGGYATEFDFYRAMFRTNRNNPLMLILAGLFAIPMISAVTGLLNGNMTFVQRFKNEGIHMFTTGRFRVNGHDTLANPFSIRHLDNMEDSYIYKSEKYAHLRKPTAECNERPLPE</sequence>
<evidence type="ECO:0000313" key="2">
    <source>
        <dbReference type="EMBL" id="GAX79655.1"/>
    </source>
</evidence>
<dbReference type="Proteomes" id="UP000232323">
    <property type="component" value="Unassembled WGS sequence"/>
</dbReference>
<keyword evidence="1" id="KW-0812">Transmembrane</keyword>